<comment type="caution">
    <text evidence="2">The sequence shown here is derived from an EMBL/GenBank/DDBJ whole genome shotgun (WGS) entry which is preliminary data.</text>
</comment>
<accession>A0AA37PR35</accession>
<gene>
    <name evidence="1" type="ORF">MmonteBS_10580</name>
    <name evidence="2" type="ORF">NJB18185_46090</name>
</gene>
<evidence type="ECO:0000313" key="3">
    <source>
        <dbReference type="Proteomes" id="UP000245060"/>
    </source>
</evidence>
<dbReference type="EMBL" id="BQYH01000063">
    <property type="protein sequence ID" value="GKU74838.1"/>
    <property type="molecule type" value="Genomic_DNA"/>
</dbReference>
<name>A0AA37PR35_9MYCO</name>
<dbReference type="Proteomes" id="UP000245060">
    <property type="component" value="Unassembled WGS sequence"/>
</dbReference>
<dbReference type="Gene3D" id="1.10.357.10">
    <property type="entry name" value="Tetracycline Repressor, domain 2"/>
    <property type="match status" value="1"/>
</dbReference>
<evidence type="ECO:0000313" key="1">
    <source>
        <dbReference type="EMBL" id="GBG36686.1"/>
    </source>
</evidence>
<reference evidence="2" key="3">
    <citation type="journal article" date="2022" name="Microbiol. Resour. Announc.">
        <title>Draft Genome Sequences of Eight Mycobacterium montefiorense Strains Isolated from Salamanders in Captivity.</title>
        <authorList>
            <person name="Komine T."/>
            <person name="Ihara H."/>
            <person name="Fukano H."/>
            <person name="Hoshino Y."/>
            <person name="Kurata O."/>
            <person name="Wada S."/>
        </authorList>
    </citation>
    <scope>NUCLEOTIDE SEQUENCE</scope>
    <source>
        <strain evidence="2">NJB18185</strain>
    </source>
</reference>
<evidence type="ECO:0008006" key="5">
    <source>
        <dbReference type="Google" id="ProtNLM"/>
    </source>
</evidence>
<proteinExistence type="predicted"/>
<reference evidence="1" key="1">
    <citation type="journal article" date="2018" name="Genome Announc.">
        <title>Draft Genome Sequence of Mycobacterium montefiorense Isolated from Japanese Black Salamander (Hynobius nigrescens).</title>
        <authorList>
            <person name="Fukano H."/>
            <person name="Yoshida M."/>
            <person name="Shimizu A."/>
            <person name="Iwao H."/>
            <person name="Katayama Y."/>
            <person name="Omatsu T."/>
            <person name="Mizutani T."/>
            <person name="Kurata O."/>
            <person name="Wada S."/>
            <person name="Hoshino Y."/>
        </authorList>
    </citation>
    <scope>NUCLEOTIDE SEQUENCE</scope>
    <source>
        <strain evidence="1">BS</strain>
    </source>
</reference>
<protein>
    <recommendedName>
        <fullName evidence="5">TetR family transcriptional regulator</fullName>
    </recommendedName>
</protein>
<dbReference type="AlphaFoldDB" id="A0AA37PR35"/>
<reference evidence="3" key="2">
    <citation type="submission" date="2018-04" db="EMBL/GenBank/DDBJ databases">
        <title>Draft genome sequence of Mycobacterium montefiorense isolated from Japanese black salamander.</title>
        <authorList>
            <person name="Fukano H."/>
            <person name="Yoshida M."/>
            <person name="Shimizu A."/>
            <person name="Iwao H."/>
            <person name="Kurata O."/>
            <person name="Katayama Y."/>
            <person name="Omatsu T."/>
            <person name="Mizutani T."/>
            <person name="Wada S."/>
            <person name="Hoshino Y."/>
        </authorList>
    </citation>
    <scope>NUCLEOTIDE SEQUENCE [LARGE SCALE GENOMIC DNA]</scope>
    <source>
        <strain evidence="3">BS</strain>
    </source>
</reference>
<dbReference type="EMBL" id="BFCH01000007">
    <property type="protein sequence ID" value="GBG36686.1"/>
    <property type="molecule type" value="Genomic_DNA"/>
</dbReference>
<keyword evidence="3" id="KW-1185">Reference proteome</keyword>
<dbReference type="InterPro" id="IPR036271">
    <property type="entry name" value="Tet_transcr_reg_TetR-rel_C_sf"/>
</dbReference>
<dbReference type="SUPFAM" id="SSF48498">
    <property type="entry name" value="Tetracyclin repressor-like, C-terminal domain"/>
    <property type="match status" value="1"/>
</dbReference>
<sequence length="140" mass="15132">MIAALRDVAVTELEAALTSARLTEGSAIEALQRLVIACEPVAGYLVLMYSQSRDLDVEETLSVFNPLDDAITTLFARGQQAGEFRTDLTAVWLTEAFYSLVTGGAWAIQIGRVAGRDFTHMITSLLLQGITVAADLKRSP</sequence>
<evidence type="ECO:0000313" key="4">
    <source>
        <dbReference type="Proteomes" id="UP001139505"/>
    </source>
</evidence>
<dbReference type="Proteomes" id="UP001139505">
    <property type="component" value="Unassembled WGS sequence"/>
</dbReference>
<evidence type="ECO:0000313" key="2">
    <source>
        <dbReference type="EMBL" id="GKU74838.1"/>
    </source>
</evidence>
<organism evidence="2 4">
    <name type="scientific">Mycobacterium montefiorense</name>
    <dbReference type="NCBI Taxonomy" id="154654"/>
    <lineage>
        <taxon>Bacteria</taxon>
        <taxon>Bacillati</taxon>
        <taxon>Actinomycetota</taxon>
        <taxon>Actinomycetes</taxon>
        <taxon>Mycobacteriales</taxon>
        <taxon>Mycobacteriaceae</taxon>
        <taxon>Mycobacterium</taxon>
        <taxon>Mycobacterium simiae complex</taxon>
    </lineage>
</organism>
<reference evidence="2" key="4">
    <citation type="submission" date="2022-04" db="EMBL/GenBank/DDBJ databases">
        <authorList>
            <person name="Komine T."/>
            <person name="Fukano H."/>
            <person name="Wada S."/>
        </authorList>
    </citation>
    <scope>NUCLEOTIDE SEQUENCE</scope>
    <source>
        <strain evidence="2">NJB18185</strain>
    </source>
</reference>